<feature type="transmembrane region" description="Helical" evidence="1">
    <location>
        <begin position="66"/>
        <end position="87"/>
    </location>
</feature>
<dbReference type="Proteomes" id="UP000467305">
    <property type="component" value="Unassembled WGS sequence"/>
</dbReference>
<dbReference type="AlphaFoldDB" id="A0A7J5AK05"/>
<evidence type="ECO:0000313" key="3">
    <source>
        <dbReference type="Proteomes" id="UP000467305"/>
    </source>
</evidence>
<keyword evidence="3" id="KW-1185">Reference proteome</keyword>
<gene>
    <name evidence="2" type="ORF">F7018_10390</name>
</gene>
<sequence>MKSLNTIECKIDYLIAIISCTLLFIVIKKLIPICLYGLFTLITAFYFFPMRLLINQKKNFISGERFFLIASGVIFSSILVLSILYLYVNDNSFFRNAIIVFSFTNITLMMYFYLKFNKLLLLNFIFTFTSSILLF</sequence>
<reference evidence="2 3" key="1">
    <citation type="submission" date="2019-09" db="EMBL/GenBank/DDBJ databases">
        <authorList>
            <person name="Cao W.R."/>
        </authorList>
    </citation>
    <scope>NUCLEOTIDE SEQUENCE [LARGE SCALE GENOMIC DNA]</scope>
    <source>
        <strain evidence="3">a4</strain>
    </source>
</reference>
<comment type="caution">
    <text evidence="2">The sequence shown here is derived from an EMBL/GenBank/DDBJ whole genome shotgun (WGS) entry which is preliminary data.</text>
</comment>
<proteinExistence type="predicted"/>
<feature type="transmembrane region" description="Helical" evidence="1">
    <location>
        <begin position="12"/>
        <end position="31"/>
    </location>
</feature>
<keyword evidence="1" id="KW-1133">Transmembrane helix</keyword>
<feature type="transmembrane region" description="Helical" evidence="1">
    <location>
        <begin position="93"/>
        <end position="114"/>
    </location>
</feature>
<keyword evidence="1" id="KW-0472">Membrane</keyword>
<organism evidence="2 3">
    <name type="scientific">Tenacibaculum aiptasiae</name>
    <dbReference type="NCBI Taxonomy" id="426481"/>
    <lineage>
        <taxon>Bacteria</taxon>
        <taxon>Pseudomonadati</taxon>
        <taxon>Bacteroidota</taxon>
        <taxon>Flavobacteriia</taxon>
        <taxon>Flavobacteriales</taxon>
        <taxon>Flavobacteriaceae</taxon>
        <taxon>Tenacibaculum</taxon>
    </lineage>
</organism>
<dbReference type="EMBL" id="WAAU01000014">
    <property type="protein sequence ID" value="KAB1157329.1"/>
    <property type="molecule type" value="Genomic_DNA"/>
</dbReference>
<feature type="transmembrane region" description="Helical" evidence="1">
    <location>
        <begin position="37"/>
        <end position="54"/>
    </location>
</feature>
<dbReference type="RefSeq" id="WP_150899997.1">
    <property type="nucleotide sequence ID" value="NZ_WAAU01000014.1"/>
</dbReference>
<protein>
    <submittedName>
        <fullName evidence="2">Uncharacterized protein</fullName>
    </submittedName>
</protein>
<keyword evidence="1" id="KW-0812">Transmembrane</keyword>
<evidence type="ECO:0000313" key="2">
    <source>
        <dbReference type="EMBL" id="KAB1157329.1"/>
    </source>
</evidence>
<accession>A0A7J5AK05</accession>
<name>A0A7J5AK05_9FLAO</name>
<evidence type="ECO:0000256" key="1">
    <source>
        <dbReference type="SAM" id="Phobius"/>
    </source>
</evidence>